<accession>A0A382Y7W5</accession>
<feature type="transmembrane region" description="Helical" evidence="1">
    <location>
        <begin position="7"/>
        <end position="32"/>
    </location>
</feature>
<evidence type="ECO:0000256" key="1">
    <source>
        <dbReference type="SAM" id="Phobius"/>
    </source>
</evidence>
<feature type="non-terminal residue" evidence="3">
    <location>
        <position position="233"/>
    </location>
</feature>
<dbReference type="PANTHER" id="PTHR30469">
    <property type="entry name" value="MULTIDRUG RESISTANCE PROTEIN MDTA"/>
    <property type="match status" value="1"/>
</dbReference>
<keyword evidence="1" id="KW-0472">Membrane</keyword>
<organism evidence="3">
    <name type="scientific">marine metagenome</name>
    <dbReference type="NCBI Taxonomy" id="408172"/>
    <lineage>
        <taxon>unclassified sequences</taxon>
        <taxon>metagenomes</taxon>
        <taxon>ecological metagenomes</taxon>
    </lineage>
</organism>
<sequence length="233" mass="25852">MKRTKKITTAIIIFFLIIVVIIVGRYAIGLYFKKKFSKRPPPGVIVEVITNKSFSQSLESYCTSLSSKTISFKIKKDELLEQISFNKKVNKGDVIAKLSSKTITAPFSGVIGKRGISGSSLGSENTIILTLDDSRKILCDLKIPEVYAAILKKDLKLRATFSAYKGKTYEGKIESVASRVDPQTRSILARAKINNENSEIIPGSLLEIEILYNEKNALSVPDTSIMYEGSKKF</sequence>
<keyword evidence="1" id="KW-1133">Transmembrane helix</keyword>
<dbReference type="Gene3D" id="2.40.30.170">
    <property type="match status" value="1"/>
</dbReference>
<dbReference type="PANTHER" id="PTHR30469:SF11">
    <property type="entry name" value="BLL4320 PROTEIN"/>
    <property type="match status" value="1"/>
</dbReference>
<evidence type="ECO:0000259" key="2">
    <source>
        <dbReference type="Pfam" id="PF25954"/>
    </source>
</evidence>
<reference evidence="3" key="1">
    <citation type="submission" date="2018-05" db="EMBL/GenBank/DDBJ databases">
        <authorList>
            <person name="Lanie J.A."/>
            <person name="Ng W.-L."/>
            <person name="Kazmierczak K.M."/>
            <person name="Andrzejewski T.M."/>
            <person name="Davidsen T.M."/>
            <person name="Wayne K.J."/>
            <person name="Tettelin H."/>
            <person name="Glass J.I."/>
            <person name="Rusch D."/>
            <person name="Podicherti R."/>
            <person name="Tsui H.-C.T."/>
            <person name="Winkler M.E."/>
        </authorList>
    </citation>
    <scope>NUCLEOTIDE SEQUENCE</scope>
</reference>
<name>A0A382Y7W5_9ZZZZ</name>
<dbReference type="SUPFAM" id="SSF111369">
    <property type="entry name" value="HlyD-like secretion proteins"/>
    <property type="match status" value="1"/>
</dbReference>
<dbReference type="EMBL" id="UINC01173672">
    <property type="protein sequence ID" value="SVD79396.1"/>
    <property type="molecule type" value="Genomic_DNA"/>
</dbReference>
<gene>
    <name evidence="3" type="ORF">METZ01_LOCUS432250</name>
</gene>
<protein>
    <recommendedName>
        <fullName evidence="2">CusB-like beta-barrel domain-containing protein</fullName>
    </recommendedName>
</protein>
<dbReference type="GO" id="GO:0015562">
    <property type="term" value="F:efflux transmembrane transporter activity"/>
    <property type="evidence" value="ECO:0007669"/>
    <property type="project" value="TreeGrafter"/>
</dbReference>
<proteinExistence type="predicted"/>
<evidence type="ECO:0000313" key="3">
    <source>
        <dbReference type="EMBL" id="SVD79396.1"/>
    </source>
</evidence>
<dbReference type="InterPro" id="IPR058792">
    <property type="entry name" value="Beta-barrel_RND_2"/>
</dbReference>
<dbReference type="AlphaFoldDB" id="A0A382Y7W5"/>
<feature type="domain" description="CusB-like beta-barrel" evidence="2">
    <location>
        <begin position="141"/>
        <end position="209"/>
    </location>
</feature>
<keyword evidence="1" id="KW-0812">Transmembrane</keyword>
<dbReference type="GO" id="GO:1990281">
    <property type="term" value="C:efflux pump complex"/>
    <property type="evidence" value="ECO:0007669"/>
    <property type="project" value="TreeGrafter"/>
</dbReference>
<dbReference type="Pfam" id="PF25954">
    <property type="entry name" value="Beta-barrel_RND_2"/>
    <property type="match status" value="1"/>
</dbReference>